<dbReference type="EMBL" id="JAYMYJ010000030">
    <property type="protein sequence ID" value="MEB4590072.1"/>
    <property type="molecule type" value="Genomic_DNA"/>
</dbReference>
<organism evidence="1 2">
    <name type="scientific">Candidatus Thiothrix phosphatis</name>
    <dbReference type="NCBI Taxonomy" id="3112415"/>
    <lineage>
        <taxon>Bacteria</taxon>
        <taxon>Pseudomonadati</taxon>
        <taxon>Pseudomonadota</taxon>
        <taxon>Gammaproteobacteria</taxon>
        <taxon>Thiotrichales</taxon>
        <taxon>Thiotrichaceae</taxon>
        <taxon>Thiothrix</taxon>
    </lineage>
</organism>
<evidence type="ECO:0000313" key="1">
    <source>
        <dbReference type="EMBL" id="MEB4590072.1"/>
    </source>
</evidence>
<evidence type="ECO:0000313" key="2">
    <source>
        <dbReference type="Proteomes" id="UP001308005"/>
    </source>
</evidence>
<dbReference type="Proteomes" id="UP001308005">
    <property type="component" value="Unassembled WGS sequence"/>
</dbReference>
<protein>
    <recommendedName>
        <fullName evidence="3">DNA transfer protein</fullName>
    </recommendedName>
</protein>
<dbReference type="RefSeq" id="WP_324693305.1">
    <property type="nucleotide sequence ID" value="NZ_JAYMYJ010000030.1"/>
</dbReference>
<accession>A0ABU6CU81</accession>
<reference evidence="2" key="1">
    <citation type="submission" date="2023-07" db="EMBL/GenBank/DDBJ databases">
        <title>The carbon used by Thiothrix.</title>
        <authorList>
            <person name="Chen L."/>
        </authorList>
    </citation>
    <scope>NUCLEOTIDE SEQUENCE [LARGE SCALE GENOMIC DNA]</scope>
</reference>
<gene>
    <name evidence="1" type="ORF">VSS37_03685</name>
</gene>
<comment type="caution">
    <text evidence="1">The sequence shown here is derived from an EMBL/GenBank/DDBJ whole genome shotgun (WGS) entry which is preliminary data.</text>
</comment>
<evidence type="ECO:0008006" key="3">
    <source>
        <dbReference type="Google" id="ProtNLM"/>
    </source>
</evidence>
<proteinExistence type="predicted"/>
<name>A0ABU6CU81_9GAMM</name>
<keyword evidence="2" id="KW-1185">Reference proteome</keyword>
<sequence>MGLFSAIGGLVGSAFGMPGVGAAVGGLVDGAQSTAQANKASAQQDAMLAAQARLYNQQADMGQHFFDQYTANYEPLALSQLQAARAGVDPNYYASVADAGVVRNQALALGSAQRNLERAGVSPADGRWLAMQGQDALALSGSRVAAQNQARQQALDMNWNRRNQQVDYGAGLVNRGSGMMSGAAAGMAGVGNSYGQQAQAAGQTAGSELFWAGIPGGMQGYAQNLVQQYRNPSPMPNTSVFGNLLSFGSGGNGGFGGGGGNNFGAMFGV</sequence>
<reference evidence="1 2" key="2">
    <citation type="submission" date="2024-01" db="EMBL/GenBank/DDBJ databases">
        <authorList>
            <person name="Xie X."/>
        </authorList>
    </citation>
    <scope>NUCLEOTIDE SEQUENCE [LARGE SCALE GENOMIC DNA]</scope>
    <source>
        <strain evidence="1">SCUT-1</strain>
    </source>
</reference>